<dbReference type="Proteomes" id="UP001428341">
    <property type="component" value="Unassembled WGS sequence"/>
</dbReference>
<protein>
    <submittedName>
        <fullName evidence="1">Uncharacterized protein</fullName>
    </submittedName>
</protein>
<dbReference type="PANTHER" id="PTHR48221:SF2">
    <property type="entry name" value="ACYL-COA SYNTHETASE FAMILY PROTEIN"/>
    <property type="match status" value="1"/>
</dbReference>
<evidence type="ECO:0000313" key="1">
    <source>
        <dbReference type="EMBL" id="KAK9208779.1"/>
    </source>
</evidence>
<dbReference type="EMBL" id="JBCGBO010000004">
    <property type="protein sequence ID" value="KAK9208779.1"/>
    <property type="molecule type" value="Genomic_DNA"/>
</dbReference>
<reference evidence="1 2" key="1">
    <citation type="submission" date="2024-05" db="EMBL/GenBank/DDBJ databases">
        <title>Haplotype-resolved chromosome-level genome assembly of Huyou (Citrus changshanensis).</title>
        <authorList>
            <person name="Miao C."/>
            <person name="Chen W."/>
            <person name="Wu Y."/>
            <person name="Wang L."/>
            <person name="Zhao S."/>
            <person name="Grierson D."/>
            <person name="Xu C."/>
            <person name="Chen K."/>
        </authorList>
    </citation>
    <scope>NUCLEOTIDE SEQUENCE [LARGE SCALE GENOMIC DNA]</scope>
    <source>
        <strain evidence="1">01-14</strain>
        <tissue evidence="1">Leaf</tissue>
    </source>
</reference>
<keyword evidence="2" id="KW-1185">Reference proteome</keyword>
<accession>A0AAP0QMG5</accession>
<proteinExistence type="predicted"/>
<evidence type="ECO:0000313" key="2">
    <source>
        <dbReference type="Proteomes" id="UP001428341"/>
    </source>
</evidence>
<name>A0AAP0QMG5_9ROSI</name>
<dbReference type="PANTHER" id="PTHR48221">
    <property type="entry name" value="ACYL-COA SYNTHETASE FAMILY PROTEIN"/>
    <property type="match status" value="1"/>
</dbReference>
<organism evidence="1 2">
    <name type="scientific">Citrus x changshan-huyou</name>
    <dbReference type="NCBI Taxonomy" id="2935761"/>
    <lineage>
        <taxon>Eukaryota</taxon>
        <taxon>Viridiplantae</taxon>
        <taxon>Streptophyta</taxon>
        <taxon>Embryophyta</taxon>
        <taxon>Tracheophyta</taxon>
        <taxon>Spermatophyta</taxon>
        <taxon>Magnoliopsida</taxon>
        <taxon>eudicotyledons</taxon>
        <taxon>Gunneridae</taxon>
        <taxon>Pentapetalae</taxon>
        <taxon>rosids</taxon>
        <taxon>malvids</taxon>
        <taxon>Sapindales</taxon>
        <taxon>Rutaceae</taxon>
        <taxon>Aurantioideae</taxon>
        <taxon>Citrus</taxon>
    </lineage>
</organism>
<sequence length="702" mass="79496">MATTPEITDLFSRLARTLNSIEDVDDDVEEKKSINLSISKLNKSLNLTEDYRVPVLEAALSLMCFKSPKVYESVFDSVVDYSVKTIASFLSSSVSCQALGFGNEQILRIGSSIPGHDCEQLIQSCVDILEKLRGHYALSPLSPLLLVAAVRVVVSTSCYQLSFPCTLYLDEGSVDRSSDLSQLLCYLPRELSLDNKEIPLRLLFWYLDPLTLKRDISKILQDYMNRPFLCLSKEFHERVDWHAIVVCLALSPIMFIETRALLHDWFLLTGLASILELVIGLVSVILDINLTPTLWGISLELGSQLPFSGAYFPNNKQLLRTFAGPFTTENFLHLVHATSKPVFHATKRFVPTIPSETKVATIDHRSIWALAINFPGWFYFASILLFSDKGVQEKFHSKCTIGEPKVGQIHEMEALSAAARYIAWILSPNDKSEQGLLVEYLNKIAEAWTLKLFGSSENHKEESWHLKKLKKPKFHENKEDYTSKNEYDCQMIGLWLEEVQSIYKQYSAKAVENWASCEARRSYGFNLQRSMLFRQIPLGILVGYSNCIKEEGCELLLHSAATGRIIQFRDANSSGLKHGSWTSLSKEDSVMLPLEFSKREAIAGACLVFGLTDISESMFASLAETEERASDFIWQMKLKTGKYLIKCVKRLIQLSIDKDGVEMLMDLSSRLVRWRHQGQEVVEFDKDLNEVINVLSNKLSPI</sequence>
<comment type="caution">
    <text evidence="1">The sequence shown here is derived from an EMBL/GenBank/DDBJ whole genome shotgun (WGS) entry which is preliminary data.</text>
</comment>
<dbReference type="AlphaFoldDB" id="A0AAP0QMG5"/>
<gene>
    <name evidence="1" type="ORF">WN944_001139</name>
</gene>